<keyword evidence="3 22" id="KW-0436">Ligase</keyword>
<evidence type="ECO:0000256" key="8">
    <source>
        <dbReference type="ARBA" id="ARBA00022741"/>
    </source>
</evidence>
<dbReference type="Gene3D" id="3.90.920.10">
    <property type="entry name" value="DNA primase, PRIM domain"/>
    <property type="match status" value="1"/>
</dbReference>
<dbReference type="GO" id="GO:0003887">
    <property type="term" value="F:DNA-directed DNA polymerase activity"/>
    <property type="evidence" value="ECO:0007669"/>
    <property type="project" value="UniProtKB-KW"/>
</dbReference>
<dbReference type="InterPro" id="IPR012340">
    <property type="entry name" value="NA-bd_OB-fold"/>
</dbReference>
<evidence type="ECO:0000256" key="17">
    <source>
        <dbReference type="ARBA" id="ARBA00023211"/>
    </source>
</evidence>
<dbReference type="eggNOG" id="COG3285">
    <property type="taxonomic scope" value="Bacteria"/>
</dbReference>
<dbReference type="PATRIC" id="fig|1123501.6.peg.123"/>
<dbReference type="InterPro" id="IPR014146">
    <property type="entry name" value="LigD_ligase_dom"/>
</dbReference>
<evidence type="ECO:0000256" key="11">
    <source>
        <dbReference type="ARBA" id="ARBA00022839"/>
    </source>
</evidence>
<keyword evidence="7" id="KW-0479">Metal-binding</keyword>
<evidence type="ECO:0000256" key="1">
    <source>
        <dbReference type="ARBA" id="ARBA00001936"/>
    </source>
</evidence>
<dbReference type="InterPro" id="IPR014144">
    <property type="entry name" value="LigD_PE_domain"/>
</dbReference>
<dbReference type="InterPro" id="IPR012309">
    <property type="entry name" value="DNA_ligase_ATP-dep_C"/>
</dbReference>
<dbReference type="GO" id="GO:0003677">
    <property type="term" value="F:DNA binding"/>
    <property type="evidence" value="ECO:0007669"/>
    <property type="project" value="UniProtKB-KW"/>
</dbReference>
<dbReference type="NCBIfam" id="TIGR02779">
    <property type="entry name" value="NHEJ_ligase_lig"/>
    <property type="match status" value="1"/>
</dbReference>
<dbReference type="Pfam" id="PF13298">
    <property type="entry name" value="LigD_N"/>
    <property type="match status" value="1"/>
</dbReference>
<comment type="catalytic activity">
    <reaction evidence="20">
        <text>ATP + (deoxyribonucleotide)n-3'-hydroxyl + 5'-phospho-(deoxyribonucleotide)m = (deoxyribonucleotide)n+m + AMP + diphosphate.</text>
        <dbReference type="EC" id="6.5.1.1"/>
    </reaction>
</comment>
<keyword evidence="4" id="KW-0808">Transferase</keyword>
<keyword evidence="18" id="KW-0511">Multifunctional enzyme</keyword>
<evidence type="ECO:0000256" key="20">
    <source>
        <dbReference type="ARBA" id="ARBA00034003"/>
    </source>
</evidence>
<evidence type="ECO:0000256" key="3">
    <source>
        <dbReference type="ARBA" id="ARBA00022598"/>
    </source>
</evidence>
<dbReference type="EMBL" id="AONG01000002">
    <property type="protein sequence ID" value="KIQ71289.1"/>
    <property type="molecule type" value="Genomic_DNA"/>
</dbReference>
<keyword evidence="12" id="KW-0067">ATP-binding</keyword>
<organism evidence="22 23">
    <name type="scientific">Wenxinia marina DSM 24838</name>
    <dbReference type="NCBI Taxonomy" id="1123501"/>
    <lineage>
        <taxon>Bacteria</taxon>
        <taxon>Pseudomonadati</taxon>
        <taxon>Pseudomonadota</taxon>
        <taxon>Alphaproteobacteria</taxon>
        <taxon>Rhodobacterales</taxon>
        <taxon>Roseobacteraceae</taxon>
        <taxon>Wenxinia</taxon>
    </lineage>
</organism>
<dbReference type="InterPro" id="IPR012310">
    <property type="entry name" value="DNA_ligase_ATP-dep_cent"/>
</dbReference>
<keyword evidence="5" id="KW-0548">Nucleotidyltransferase</keyword>
<dbReference type="GO" id="GO:0006281">
    <property type="term" value="P:DNA repair"/>
    <property type="evidence" value="ECO:0007669"/>
    <property type="project" value="UniProtKB-KW"/>
</dbReference>
<dbReference type="CDD" id="cd07906">
    <property type="entry name" value="Adenylation_DNA_ligase_LigD_LigC"/>
    <property type="match status" value="1"/>
</dbReference>
<keyword evidence="10" id="KW-0378">Hydrolase</keyword>
<keyword evidence="8" id="KW-0547">Nucleotide-binding</keyword>
<comment type="caution">
    <text evidence="22">The sequence shown here is derived from an EMBL/GenBank/DDBJ whole genome shotgun (WGS) entry which is preliminary data.</text>
</comment>
<dbReference type="PROSITE" id="PS50160">
    <property type="entry name" value="DNA_LIGASE_A3"/>
    <property type="match status" value="1"/>
</dbReference>
<evidence type="ECO:0000313" key="22">
    <source>
        <dbReference type="EMBL" id="KIQ71289.1"/>
    </source>
</evidence>
<evidence type="ECO:0000256" key="4">
    <source>
        <dbReference type="ARBA" id="ARBA00022679"/>
    </source>
</evidence>
<dbReference type="Pfam" id="PF21686">
    <property type="entry name" value="LigD_Prim-Pol"/>
    <property type="match status" value="1"/>
</dbReference>
<evidence type="ECO:0000256" key="10">
    <source>
        <dbReference type="ARBA" id="ARBA00022801"/>
    </source>
</evidence>
<dbReference type="GO" id="GO:0006310">
    <property type="term" value="P:DNA recombination"/>
    <property type="evidence" value="ECO:0007669"/>
    <property type="project" value="UniProtKB-KW"/>
</dbReference>
<keyword evidence="14" id="KW-0238">DNA-binding</keyword>
<evidence type="ECO:0000256" key="9">
    <source>
        <dbReference type="ARBA" id="ARBA00022763"/>
    </source>
</evidence>
<evidence type="ECO:0000256" key="18">
    <source>
        <dbReference type="ARBA" id="ARBA00023268"/>
    </source>
</evidence>
<dbReference type="PANTHER" id="PTHR42705:SF2">
    <property type="entry name" value="BIFUNCTIONAL NON-HOMOLOGOUS END JOINING PROTEIN LIGD"/>
    <property type="match status" value="1"/>
</dbReference>
<keyword evidence="11" id="KW-0269">Exonuclease</keyword>
<dbReference type="AlphaFoldDB" id="A0A0D0QA21"/>
<dbReference type="CDD" id="cd07971">
    <property type="entry name" value="OBF_DNA_ligase_LigD"/>
    <property type="match status" value="1"/>
</dbReference>
<dbReference type="PANTHER" id="PTHR42705">
    <property type="entry name" value="BIFUNCTIONAL NON-HOMOLOGOUS END JOINING PROTEIN LIGD"/>
    <property type="match status" value="1"/>
</dbReference>
<keyword evidence="23" id="KW-1185">Reference proteome</keyword>
<dbReference type="GO" id="GO:0003910">
    <property type="term" value="F:DNA ligase (ATP) activity"/>
    <property type="evidence" value="ECO:0007669"/>
    <property type="project" value="UniProtKB-EC"/>
</dbReference>
<dbReference type="NCBIfam" id="TIGR02777">
    <property type="entry name" value="LigD_PE_dom"/>
    <property type="match status" value="1"/>
</dbReference>
<dbReference type="CDD" id="cd04862">
    <property type="entry name" value="PaeLigD_Pol_like"/>
    <property type="match status" value="1"/>
</dbReference>
<evidence type="ECO:0000256" key="2">
    <source>
        <dbReference type="ARBA" id="ARBA00012727"/>
    </source>
</evidence>
<dbReference type="NCBIfam" id="TIGR02776">
    <property type="entry name" value="NHEJ_ligase_prk"/>
    <property type="match status" value="1"/>
</dbReference>
<dbReference type="OrthoDB" id="9802472at2"/>
<dbReference type="Gene3D" id="3.30.1490.70">
    <property type="match status" value="1"/>
</dbReference>
<evidence type="ECO:0000256" key="6">
    <source>
        <dbReference type="ARBA" id="ARBA00022722"/>
    </source>
</evidence>
<dbReference type="InterPro" id="IPR014145">
    <property type="entry name" value="LigD_pol_dom"/>
</dbReference>
<keyword evidence="17" id="KW-0464">Manganese</keyword>
<dbReference type="InterPro" id="IPR052171">
    <property type="entry name" value="NHEJ_LigD"/>
</dbReference>
<dbReference type="Gene3D" id="2.40.50.140">
    <property type="entry name" value="Nucleic acid-binding proteins"/>
    <property type="match status" value="1"/>
</dbReference>
<dbReference type="Gene3D" id="3.30.470.30">
    <property type="entry name" value="DNA ligase/mRNA capping enzyme"/>
    <property type="match status" value="1"/>
</dbReference>
<gene>
    <name evidence="22" type="ORF">Wenmar_00058</name>
</gene>
<evidence type="ECO:0000259" key="21">
    <source>
        <dbReference type="PROSITE" id="PS50160"/>
    </source>
</evidence>
<accession>A0A0D0QA21</accession>
<evidence type="ECO:0000256" key="16">
    <source>
        <dbReference type="ARBA" id="ARBA00023204"/>
    </source>
</evidence>
<evidence type="ECO:0000256" key="5">
    <source>
        <dbReference type="ARBA" id="ARBA00022695"/>
    </source>
</evidence>
<keyword evidence="13" id="KW-0239">DNA-directed DNA polymerase</keyword>
<dbReference type="Pfam" id="PF04679">
    <property type="entry name" value="DNA_ligase_A_C"/>
    <property type="match status" value="1"/>
</dbReference>
<feature type="domain" description="ATP-dependent DNA ligase family profile" evidence="21">
    <location>
        <begin position="298"/>
        <end position="416"/>
    </location>
</feature>
<keyword evidence="16" id="KW-0234">DNA repair</keyword>
<proteinExistence type="predicted"/>
<comment type="cofactor">
    <cofactor evidence="1">
        <name>Mn(2+)</name>
        <dbReference type="ChEBI" id="CHEBI:29035"/>
    </cofactor>
</comment>
<dbReference type="NCBIfam" id="TIGR02778">
    <property type="entry name" value="ligD_pol"/>
    <property type="match status" value="1"/>
</dbReference>
<dbReference type="GO" id="GO:0005524">
    <property type="term" value="F:ATP binding"/>
    <property type="evidence" value="ECO:0007669"/>
    <property type="project" value="UniProtKB-KW"/>
</dbReference>
<protein>
    <recommendedName>
        <fullName evidence="2">DNA ligase (ATP)</fullName>
        <ecNumber evidence="2">6.5.1.1</ecNumber>
    </recommendedName>
    <alternativeName>
        <fullName evidence="19">NHEJ DNA polymerase</fullName>
    </alternativeName>
</protein>
<keyword evidence="15" id="KW-0233">DNA recombination</keyword>
<keyword evidence="9" id="KW-0227">DNA damage</keyword>
<evidence type="ECO:0000256" key="12">
    <source>
        <dbReference type="ARBA" id="ARBA00022840"/>
    </source>
</evidence>
<evidence type="ECO:0000256" key="13">
    <source>
        <dbReference type="ARBA" id="ARBA00022932"/>
    </source>
</evidence>
<dbReference type="RefSeq" id="WP_018301946.1">
    <property type="nucleotide sequence ID" value="NZ_KB902280.1"/>
</dbReference>
<dbReference type="SUPFAM" id="SSF50249">
    <property type="entry name" value="Nucleic acid-binding proteins"/>
    <property type="match status" value="1"/>
</dbReference>
<dbReference type="InterPro" id="IPR014143">
    <property type="entry name" value="NHEJ_ligase_prk"/>
</dbReference>
<dbReference type="eggNOG" id="COG1793">
    <property type="taxonomic scope" value="Bacteria"/>
</dbReference>
<dbReference type="Pfam" id="PF01068">
    <property type="entry name" value="DNA_ligase_A_M"/>
    <property type="match status" value="1"/>
</dbReference>
<evidence type="ECO:0000313" key="23">
    <source>
        <dbReference type="Proteomes" id="UP000035100"/>
    </source>
</evidence>
<dbReference type="GO" id="GO:0004527">
    <property type="term" value="F:exonuclease activity"/>
    <property type="evidence" value="ECO:0007669"/>
    <property type="project" value="UniProtKB-KW"/>
</dbReference>
<dbReference type="GO" id="GO:0046872">
    <property type="term" value="F:metal ion binding"/>
    <property type="evidence" value="ECO:0007669"/>
    <property type="project" value="UniProtKB-KW"/>
</dbReference>
<keyword evidence="6" id="KW-0540">Nuclease</keyword>
<reference evidence="22 23" key="1">
    <citation type="submission" date="2013-01" db="EMBL/GenBank/DDBJ databases">
        <authorList>
            <person name="Fiebig A."/>
            <person name="Goeker M."/>
            <person name="Klenk H.-P.P."/>
        </authorList>
    </citation>
    <scope>NUCLEOTIDE SEQUENCE [LARGE SCALE GENOMIC DNA]</scope>
    <source>
        <strain evidence="22 23">DSM 24838</strain>
    </source>
</reference>
<name>A0A0D0QA21_9RHOB</name>
<evidence type="ECO:0000256" key="7">
    <source>
        <dbReference type="ARBA" id="ARBA00022723"/>
    </source>
</evidence>
<dbReference type="SUPFAM" id="SSF56091">
    <property type="entry name" value="DNA ligase/mRNA capping enzyme, catalytic domain"/>
    <property type="match status" value="1"/>
</dbReference>
<dbReference type="InterPro" id="IPR033651">
    <property type="entry name" value="PaeLigD_Pol-like"/>
</dbReference>
<dbReference type="EC" id="6.5.1.1" evidence="2"/>
<evidence type="ECO:0000256" key="14">
    <source>
        <dbReference type="ARBA" id="ARBA00023125"/>
    </source>
</evidence>
<evidence type="ECO:0000256" key="15">
    <source>
        <dbReference type="ARBA" id="ARBA00023172"/>
    </source>
</evidence>
<evidence type="ECO:0000256" key="19">
    <source>
        <dbReference type="ARBA" id="ARBA00029943"/>
    </source>
</evidence>
<dbReference type="STRING" id="1123501.Wenmar_00058"/>
<dbReference type="Proteomes" id="UP000035100">
    <property type="component" value="Unassembled WGS sequence"/>
</dbReference>
<sequence length="809" mass="89383">MGALDRYIAKRNFDRTPEPMGGDTAPGPAPRYSIQKHDASRLHFDLRLEWEGVLLSWAITKGPSLKTSDKRLAVRTEDHPIDYLTFEDVIPEGYGAGTVMLWDVGHWQPLDPVPKGLKKGHLHFALHGQRLTGRWNLIRMKTDDKGDNWLLIKEDDEAAGRADPVRRWTKSVSTGRTMAQIGKGGDVVPPAERKGKAPGFAEPQLATLSRVAPRQVEGRWHELKFDGYRTLVALGEGGPKFWTRNGHDWSDRFAALIPWFDALPCDTALIDGEIVAGAGLHGFGTLQKVIKAGGPYTFHAFDLLSLDGKSLEKQPLKDRRAALEKLLKEVVPLGALQLSPLIEGDPVAPFEAVCGAGGEGLISKRIDAPYRHGRSDDWLKLKCERRDEFVVVGWQKSDKKGRLFASLALATYEQGELVYRGKVGTGWDAQTMDDVMAAMRPLARKTAPVEVERAEAKDVTWITPKLVAEIRYGEITGDGRLRHPAFMGLRQDKAADEVTAGNDIAEVREVTDRDRVEVAGVGVSSPGRVVYPKAKKTKLDVARYYEAIADRMLVETANRPLSLVRLPEGLEGERFFQKHAGKGWPDALKDVAIEESNGKTADYMYVTDAAGLVGAAQMGTIEFHLWPAHRDRLDRPDRMVFDLDPDEGLGFGEVKAAARDLRDRLADLGLESEAMVTGGKGVHVILPLRRTAGWDAVTLFSRTMATLLAEEEPKRFVATMSKEKRKGRIFIDWLRNDRGSTAVAPFSLRAREGAPVAVPVSWDELDGLDSASSFGMDEGLERDWPADRPAPQGLTAAVVEKLEASLRET</sequence>